<keyword evidence="6" id="KW-1185">Reference proteome</keyword>
<accession>A0ABD0ZEH3</accession>
<dbReference type="Pfam" id="PF01501">
    <property type="entry name" value="Glyco_transf_8"/>
    <property type="match status" value="1"/>
</dbReference>
<proteinExistence type="inferred from homology"/>
<dbReference type="EMBL" id="JBANAX010000798">
    <property type="protein sequence ID" value="KAL1193084.1"/>
    <property type="molecule type" value="Genomic_DNA"/>
</dbReference>
<sequence>MRAYITLLAGNLDYWMGVVGLAKRLRKVKSAYPLVVATLPDIPDEDRQILVAKGCIVCEIEPIYPLENQDGYAMAYYIINYYKLRI</sequence>
<comment type="similarity">
    <text evidence="4">Belongs to the glycosyltransferase 8 family.</text>
</comment>
<dbReference type="AlphaFoldDB" id="A0ABD0ZEH3"/>
<name>A0ABD0ZEH3_CARAN</name>
<dbReference type="GO" id="GO:0016757">
    <property type="term" value="F:glycosyltransferase activity"/>
    <property type="evidence" value="ECO:0007669"/>
    <property type="project" value="UniProtKB-KW"/>
</dbReference>
<keyword evidence="2" id="KW-0808">Transferase</keyword>
<dbReference type="EC" id="2.4.1.-" evidence="4"/>
<reference evidence="5 6" key="1">
    <citation type="submission" date="2024-04" db="EMBL/GenBank/DDBJ databases">
        <title>Genome assembly C_amara_ONT_v2.</title>
        <authorList>
            <person name="Yant L."/>
            <person name="Moore C."/>
            <person name="Slenker M."/>
        </authorList>
    </citation>
    <scope>NUCLEOTIDE SEQUENCE [LARGE SCALE GENOMIC DNA]</scope>
    <source>
        <tissue evidence="5">Leaf</tissue>
    </source>
</reference>
<dbReference type="SUPFAM" id="SSF53448">
    <property type="entry name" value="Nucleotide-diphospho-sugar transferases"/>
    <property type="match status" value="1"/>
</dbReference>
<keyword evidence="1" id="KW-0328">Glycosyltransferase</keyword>
<evidence type="ECO:0000256" key="2">
    <source>
        <dbReference type="ARBA" id="ARBA00022679"/>
    </source>
</evidence>
<evidence type="ECO:0000313" key="5">
    <source>
        <dbReference type="EMBL" id="KAL1193084.1"/>
    </source>
</evidence>
<dbReference type="InterPro" id="IPR050587">
    <property type="entry name" value="GNT1/Glycosyltrans_8"/>
</dbReference>
<organism evidence="5 6">
    <name type="scientific">Cardamine amara subsp. amara</name>
    <dbReference type="NCBI Taxonomy" id="228776"/>
    <lineage>
        <taxon>Eukaryota</taxon>
        <taxon>Viridiplantae</taxon>
        <taxon>Streptophyta</taxon>
        <taxon>Embryophyta</taxon>
        <taxon>Tracheophyta</taxon>
        <taxon>Spermatophyta</taxon>
        <taxon>Magnoliopsida</taxon>
        <taxon>eudicotyledons</taxon>
        <taxon>Gunneridae</taxon>
        <taxon>Pentapetalae</taxon>
        <taxon>rosids</taxon>
        <taxon>malvids</taxon>
        <taxon>Brassicales</taxon>
        <taxon>Brassicaceae</taxon>
        <taxon>Cardamineae</taxon>
        <taxon>Cardamine</taxon>
    </lineage>
</organism>
<evidence type="ECO:0000256" key="4">
    <source>
        <dbReference type="RuleBase" id="RU362027"/>
    </source>
</evidence>
<dbReference type="InterPro" id="IPR002495">
    <property type="entry name" value="Glyco_trans_8"/>
</dbReference>
<dbReference type="InterPro" id="IPR029044">
    <property type="entry name" value="Nucleotide-diphossugar_trans"/>
</dbReference>
<evidence type="ECO:0000256" key="1">
    <source>
        <dbReference type="ARBA" id="ARBA00022676"/>
    </source>
</evidence>
<evidence type="ECO:0000313" key="6">
    <source>
        <dbReference type="Proteomes" id="UP001558713"/>
    </source>
</evidence>
<dbReference type="Proteomes" id="UP001558713">
    <property type="component" value="Unassembled WGS sequence"/>
</dbReference>
<protein>
    <recommendedName>
        <fullName evidence="4">Hexosyltransferase</fullName>
        <ecNumber evidence="4">2.4.1.-</ecNumber>
    </recommendedName>
</protein>
<evidence type="ECO:0000256" key="3">
    <source>
        <dbReference type="ARBA" id="ARBA00023211"/>
    </source>
</evidence>
<comment type="caution">
    <text evidence="5">The sequence shown here is derived from an EMBL/GenBank/DDBJ whole genome shotgun (WGS) entry which is preliminary data.</text>
</comment>
<dbReference type="PANTHER" id="PTHR11183">
    <property type="entry name" value="GLYCOGENIN SUBFAMILY MEMBER"/>
    <property type="match status" value="1"/>
</dbReference>
<dbReference type="Gene3D" id="3.90.550.10">
    <property type="entry name" value="Spore Coat Polysaccharide Biosynthesis Protein SpsA, Chain A"/>
    <property type="match status" value="1"/>
</dbReference>
<keyword evidence="3" id="KW-0464">Manganese</keyword>
<gene>
    <name evidence="5" type="ORF">V5N11_018538</name>
</gene>